<dbReference type="GO" id="GO:0004386">
    <property type="term" value="F:helicase activity"/>
    <property type="evidence" value="ECO:0007669"/>
    <property type="project" value="UniProtKB-KW"/>
</dbReference>
<evidence type="ECO:0000259" key="5">
    <source>
        <dbReference type="PROSITE" id="PS51192"/>
    </source>
</evidence>
<dbReference type="InterPro" id="IPR027417">
    <property type="entry name" value="P-loop_NTPase"/>
</dbReference>
<dbReference type="AlphaFoldDB" id="V6LL40"/>
<dbReference type="InterPro" id="IPR001650">
    <property type="entry name" value="Helicase_C-like"/>
</dbReference>
<dbReference type="OrthoDB" id="10253254at2759"/>
<feature type="domain" description="Helicase ATP-binding" evidence="5">
    <location>
        <begin position="46"/>
        <end position="186"/>
    </location>
</feature>
<keyword evidence="2" id="KW-0378">Hydrolase</keyword>
<dbReference type="CDD" id="cd17917">
    <property type="entry name" value="DEXHc_RHA-like"/>
    <property type="match status" value="1"/>
</dbReference>
<dbReference type="VEuPathDB" id="GiardiaDB:SS50377_20211"/>
<dbReference type="InterPro" id="IPR014001">
    <property type="entry name" value="Helicase_ATP-bd"/>
</dbReference>
<dbReference type="Gene3D" id="3.40.50.300">
    <property type="entry name" value="P-loop containing nucleotide triphosphate hydrolases"/>
    <property type="match status" value="2"/>
</dbReference>
<dbReference type="SMART" id="SM00490">
    <property type="entry name" value="HELICc"/>
    <property type="match status" value="1"/>
</dbReference>
<dbReference type="PROSITE" id="PS51194">
    <property type="entry name" value="HELICASE_CTER"/>
    <property type="match status" value="1"/>
</dbReference>
<dbReference type="SMART" id="SM00487">
    <property type="entry name" value="DEXDc"/>
    <property type="match status" value="1"/>
</dbReference>
<evidence type="ECO:0000256" key="2">
    <source>
        <dbReference type="ARBA" id="ARBA00022801"/>
    </source>
</evidence>
<accession>V6LL40</accession>
<feature type="domain" description="Helicase C-terminal" evidence="6">
    <location>
        <begin position="230"/>
        <end position="413"/>
    </location>
</feature>
<reference evidence="8" key="2">
    <citation type="submission" date="2020-12" db="EMBL/GenBank/DDBJ databases">
        <title>New Spironucleus salmonicida genome in near-complete chromosomes.</title>
        <authorList>
            <person name="Xu F."/>
            <person name="Kurt Z."/>
            <person name="Jimenez-Gonzalez A."/>
            <person name="Astvaldsson A."/>
            <person name="Andersson J.O."/>
            <person name="Svard S.G."/>
        </authorList>
    </citation>
    <scope>NUCLEOTIDE SEQUENCE</scope>
    <source>
        <strain evidence="8">ATCC 50377</strain>
    </source>
</reference>
<dbReference type="PANTHER" id="PTHR18934">
    <property type="entry name" value="ATP-DEPENDENT RNA HELICASE"/>
    <property type="match status" value="1"/>
</dbReference>
<dbReference type="GO" id="GO:0016787">
    <property type="term" value="F:hydrolase activity"/>
    <property type="evidence" value="ECO:0007669"/>
    <property type="project" value="UniProtKB-KW"/>
</dbReference>
<dbReference type="Proteomes" id="UP000018208">
    <property type="component" value="Unassembled WGS sequence"/>
</dbReference>
<keyword evidence="4" id="KW-0067">ATP-binding</keyword>
<dbReference type="GO" id="GO:0003723">
    <property type="term" value="F:RNA binding"/>
    <property type="evidence" value="ECO:0007669"/>
    <property type="project" value="TreeGrafter"/>
</dbReference>
<dbReference type="CDD" id="cd18791">
    <property type="entry name" value="SF2_C_RHA"/>
    <property type="match status" value="1"/>
</dbReference>
<keyword evidence="9" id="KW-1185">Reference proteome</keyword>
<keyword evidence="3 7" id="KW-0347">Helicase</keyword>
<keyword evidence="1" id="KW-0547">Nucleotide-binding</keyword>
<evidence type="ECO:0000256" key="4">
    <source>
        <dbReference type="ARBA" id="ARBA00022840"/>
    </source>
</evidence>
<evidence type="ECO:0000313" key="9">
    <source>
        <dbReference type="Proteomes" id="UP000018208"/>
    </source>
</evidence>
<evidence type="ECO:0000259" key="6">
    <source>
        <dbReference type="PROSITE" id="PS51194"/>
    </source>
</evidence>
<dbReference type="PROSITE" id="PS51192">
    <property type="entry name" value="HELICASE_ATP_BIND_1"/>
    <property type="match status" value="1"/>
</dbReference>
<proteinExistence type="predicted"/>
<reference evidence="7 8" key="1">
    <citation type="journal article" date="2014" name="PLoS Genet.">
        <title>The Genome of Spironucleus salmonicida Highlights a Fish Pathogen Adapted to Fluctuating Environments.</title>
        <authorList>
            <person name="Xu F."/>
            <person name="Jerlstrom-Hultqvist J."/>
            <person name="Einarsson E."/>
            <person name="Astvaldsson A."/>
            <person name="Svard S.G."/>
            <person name="Andersson J.O."/>
        </authorList>
    </citation>
    <scope>NUCLEOTIDE SEQUENCE</scope>
    <source>
        <strain evidence="8">ATCC 50377</strain>
    </source>
</reference>
<name>V6LL40_9EUKA</name>
<dbReference type="SUPFAM" id="SSF52540">
    <property type="entry name" value="P-loop containing nucleoside triphosphate hydrolases"/>
    <property type="match status" value="1"/>
</dbReference>
<dbReference type="Gene3D" id="1.20.120.1080">
    <property type="match status" value="1"/>
</dbReference>
<sequence>MNEEPTQKIERPKLQLKFRPSQKIPLNKIELNQDFPLSQQENTIANFLSSNQQILFIRAETGSGKSTILPQIIFKYFNQKVVIIQPRRLAAVSLANFLNCDYMVRFDQRIKNTNYIFITDGMFLRCATQFSEYWVIVDEAHERTAAQDLIRGYLITKNIKTIITSASQQTQENELCVSGKMYPVQVVYNQSSQQFTQFVIQTSQQIIVKLSVEEKYQQEFQHYSQQKGYQINNMKLDINKYIGDILIFMPGQNEIYNILQQLKKLDIFLDNFYTTINLKRKIQFNFFPLHGQLSIQKQNEIFVQNYQENVINVIISTNIAETSITIQNITIVIDSAMQKTLYYDNQKHSNTLIIETISKSSFQQRKGRAGRVRPGIFFSQLSQENYKNLKSHTTPEISRIRLEQTICDLILLLSNNSLSEIYIQTIISYPFPDPPDSQKLLMAIETLSRLKFITHDNNYLKLTQFGHHCLQISLGPELAFFVTICSTFQDEALKIASFMASGDIFIPNDGFQDDFQQILWQQQSSLQKKIFLQLKNQTKFYDMFEPPTVNAAFAAATQHVAYFNGLENKFFKQREQDPLTIGKSSVRNAQKVTFSIILGQKMYIVSHLTDEDIKFAEKFK</sequence>
<dbReference type="EMBL" id="AUWU02000001">
    <property type="protein sequence ID" value="KAH0576865.1"/>
    <property type="molecule type" value="Genomic_DNA"/>
</dbReference>
<organism evidence="7">
    <name type="scientific">Spironucleus salmonicida</name>
    <dbReference type="NCBI Taxonomy" id="348837"/>
    <lineage>
        <taxon>Eukaryota</taxon>
        <taxon>Metamonada</taxon>
        <taxon>Diplomonadida</taxon>
        <taxon>Hexamitidae</taxon>
        <taxon>Hexamitinae</taxon>
        <taxon>Spironucleus</taxon>
    </lineage>
</organism>
<dbReference type="GO" id="GO:0005524">
    <property type="term" value="F:ATP binding"/>
    <property type="evidence" value="ECO:0007669"/>
    <property type="project" value="UniProtKB-KW"/>
</dbReference>
<dbReference type="PANTHER" id="PTHR18934:SF91">
    <property type="entry name" value="PRE-MRNA-SPLICING FACTOR ATP-DEPENDENT RNA HELICASE PRP16"/>
    <property type="match status" value="1"/>
</dbReference>
<evidence type="ECO:0000256" key="1">
    <source>
        <dbReference type="ARBA" id="ARBA00022741"/>
    </source>
</evidence>
<dbReference type="Pfam" id="PF00271">
    <property type="entry name" value="Helicase_C"/>
    <property type="match status" value="1"/>
</dbReference>
<dbReference type="EMBL" id="KI546100">
    <property type="protein sequence ID" value="EST45267.1"/>
    <property type="molecule type" value="Genomic_DNA"/>
</dbReference>
<evidence type="ECO:0000256" key="3">
    <source>
        <dbReference type="ARBA" id="ARBA00022806"/>
    </source>
</evidence>
<evidence type="ECO:0000313" key="8">
    <source>
        <dbReference type="EMBL" id="KAH0576865.1"/>
    </source>
</evidence>
<gene>
    <name evidence="7" type="ORF">SS50377_14843</name>
    <name evidence="8" type="ORF">SS50377_20211</name>
</gene>
<protein>
    <submittedName>
        <fullName evidence="7">Pre-mRNA splicing factor RNA helicase</fullName>
    </submittedName>
</protein>
<evidence type="ECO:0000313" key="7">
    <source>
        <dbReference type="EMBL" id="EST45267.1"/>
    </source>
</evidence>